<evidence type="ECO:0000256" key="7">
    <source>
        <dbReference type="RuleBase" id="RU361187"/>
    </source>
</evidence>
<dbReference type="Pfam" id="PF04616">
    <property type="entry name" value="Glyco_hydro_43"/>
    <property type="match status" value="1"/>
</dbReference>
<protein>
    <submittedName>
        <fullName evidence="8">Glycoside hydrolase family 43</fullName>
    </submittedName>
</protein>
<dbReference type="InterPro" id="IPR050727">
    <property type="entry name" value="GH43_arabinanases"/>
</dbReference>
<evidence type="ECO:0000256" key="6">
    <source>
        <dbReference type="PIRSR" id="PIRSR606710-2"/>
    </source>
</evidence>
<dbReference type="STRING" id="593907.Celgi_2558"/>
<evidence type="ECO:0000313" key="8">
    <source>
        <dbReference type="EMBL" id="AEI13057.1"/>
    </source>
</evidence>
<gene>
    <name evidence="8" type="ordered locus">Celgi_2558</name>
</gene>
<dbReference type="CDD" id="cd08998">
    <property type="entry name" value="GH43_Arb43a-like"/>
    <property type="match status" value="1"/>
</dbReference>
<dbReference type="RefSeq" id="WP_013884575.1">
    <property type="nucleotide sequence ID" value="NC_015671.1"/>
</dbReference>
<dbReference type="eggNOG" id="COG3940">
    <property type="taxonomic scope" value="Bacteria"/>
</dbReference>
<dbReference type="KEGG" id="cga:Celgi_2558"/>
<keyword evidence="4 7" id="KW-0326">Glycosidase</keyword>
<feature type="active site" description="Proton acceptor" evidence="5">
    <location>
        <position position="23"/>
    </location>
</feature>
<evidence type="ECO:0000256" key="2">
    <source>
        <dbReference type="ARBA" id="ARBA00009865"/>
    </source>
</evidence>
<dbReference type="Gene3D" id="2.115.10.20">
    <property type="entry name" value="Glycosyl hydrolase domain, family 43"/>
    <property type="match status" value="1"/>
</dbReference>
<proteinExistence type="inferred from homology"/>
<dbReference type="InterPro" id="IPR006710">
    <property type="entry name" value="Glyco_hydro_43"/>
</dbReference>
<evidence type="ECO:0000256" key="3">
    <source>
        <dbReference type="ARBA" id="ARBA00022801"/>
    </source>
</evidence>
<dbReference type="GO" id="GO:0005975">
    <property type="term" value="P:carbohydrate metabolic process"/>
    <property type="evidence" value="ECO:0007669"/>
    <property type="project" value="InterPro"/>
</dbReference>
<name>F8A364_CELGA</name>
<organism evidence="8 9">
    <name type="scientific">Cellulomonas gilvus (strain ATCC 13127 / NRRL B-14078)</name>
    <name type="common">Cellvibrio gilvus</name>
    <dbReference type="NCBI Taxonomy" id="593907"/>
    <lineage>
        <taxon>Bacteria</taxon>
        <taxon>Bacillati</taxon>
        <taxon>Actinomycetota</taxon>
        <taxon>Actinomycetes</taxon>
        <taxon>Micrococcales</taxon>
        <taxon>Cellulomonadaceae</taxon>
        <taxon>Cellulomonas</taxon>
    </lineage>
</organism>
<feature type="active site" description="Proton donor" evidence="5">
    <location>
        <position position="209"/>
    </location>
</feature>
<evidence type="ECO:0000256" key="1">
    <source>
        <dbReference type="ARBA" id="ARBA00004834"/>
    </source>
</evidence>
<evidence type="ECO:0000256" key="5">
    <source>
        <dbReference type="PIRSR" id="PIRSR606710-1"/>
    </source>
</evidence>
<sequence length="440" mass="46727">MAVTDPALLDLETAGWGADHAHDPTAVRDDDGTYWLFSTDAYADGPVRGGVQVRRSTDLVTWTFHGWALPDVPTAAASWAGAVGLWAPEVARVGDEWRMYWSASSFGSRTSAIGLAVAPHPAGPWTDRGLVVTSTHDGIREGVSPHGDGPPNAIDANLVVDGERHWLVYGSFFGGLHALELDPATGLALAQGPGVLLARRPAAVEGAIEGPYVLPRPGGGWAMLASWDSLFDTYHVRAGVADSPTGPYVDRLGRDLRDDAGTDAGTPVLTGHRLPGGPGLRGPGHAAVLTEADRQYLVHHVRDADRPTHHRVQVRLLAWTHDAWPVVSLLPWAGTDHERTPATAWPDDPAVLRGAWDVLDLSADPRAVQPTTSSTLEVTDVVAHGSGRFAWRWGDGARAEAVVMPGLDPVRAHPTWTFGAVDDRGRVVAGVRHAAAGPTP</sequence>
<comment type="pathway">
    <text evidence="1">Glycan metabolism; L-arabinan degradation.</text>
</comment>
<dbReference type="InterPro" id="IPR023296">
    <property type="entry name" value="Glyco_hydro_beta-prop_sf"/>
</dbReference>
<dbReference type="EMBL" id="CP002665">
    <property type="protein sequence ID" value="AEI13057.1"/>
    <property type="molecule type" value="Genomic_DNA"/>
</dbReference>
<keyword evidence="9" id="KW-1185">Reference proteome</keyword>
<reference evidence="9" key="1">
    <citation type="submission" date="2011-04" db="EMBL/GenBank/DDBJ databases">
        <title>Complete sequence of Cellvibrio gilvus ATCC 13127.</title>
        <authorList>
            <person name="Lucas S."/>
            <person name="Han J."/>
            <person name="Lapidus A."/>
            <person name="Cheng J.-F."/>
            <person name="Goodwin L."/>
            <person name="Pitluck S."/>
            <person name="Peters L."/>
            <person name="Munk A."/>
            <person name="Detter J.C."/>
            <person name="Han C."/>
            <person name="Tapia R."/>
            <person name="Land M."/>
            <person name="Hauser L."/>
            <person name="Kyrpides N."/>
            <person name="Ivanova N."/>
            <person name="Ovchinnikova G."/>
            <person name="Pagani I."/>
            <person name="Mead D."/>
            <person name="Brumm P."/>
            <person name="Woyke T."/>
        </authorList>
    </citation>
    <scope>NUCLEOTIDE SEQUENCE [LARGE SCALE GENOMIC DNA]</scope>
    <source>
        <strain evidence="9">ATCC 13127 / NRRL B-14078</strain>
    </source>
</reference>
<keyword evidence="3 7" id="KW-0378">Hydrolase</keyword>
<dbReference type="HOGENOM" id="CLU_009397_1_0_11"/>
<dbReference type="AlphaFoldDB" id="F8A364"/>
<evidence type="ECO:0000256" key="4">
    <source>
        <dbReference type="ARBA" id="ARBA00023295"/>
    </source>
</evidence>
<dbReference type="GO" id="GO:0004553">
    <property type="term" value="F:hydrolase activity, hydrolyzing O-glycosyl compounds"/>
    <property type="evidence" value="ECO:0007669"/>
    <property type="project" value="InterPro"/>
</dbReference>
<feature type="site" description="Important for catalytic activity, responsible for pKa modulation of the active site Glu and correct orientation of both the proton donor and substrate" evidence="6">
    <location>
        <position position="155"/>
    </location>
</feature>
<evidence type="ECO:0000313" key="9">
    <source>
        <dbReference type="Proteomes" id="UP000000485"/>
    </source>
</evidence>
<accession>F8A364</accession>
<dbReference type="PANTHER" id="PTHR43301">
    <property type="entry name" value="ARABINAN ENDO-1,5-ALPHA-L-ARABINOSIDASE"/>
    <property type="match status" value="1"/>
</dbReference>
<comment type="similarity">
    <text evidence="2 7">Belongs to the glycosyl hydrolase 43 family.</text>
</comment>
<dbReference type="PANTHER" id="PTHR43301:SF3">
    <property type="entry name" value="ARABINAN ENDO-1,5-ALPHA-L-ARABINOSIDASE A-RELATED"/>
    <property type="match status" value="1"/>
</dbReference>
<dbReference type="SUPFAM" id="SSF75005">
    <property type="entry name" value="Arabinanase/levansucrase/invertase"/>
    <property type="match status" value="1"/>
</dbReference>
<dbReference type="Proteomes" id="UP000000485">
    <property type="component" value="Chromosome"/>
</dbReference>
<dbReference type="OrthoDB" id="9801455at2"/>